<keyword evidence="4 5" id="KW-0963">Cytoplasm</keyword>
<dbReference type="PANTHER" id="PTHR33602:SF1">
    <property type="entry name" value="REGULATORY PROTEIN RECX FAMILY PROTEIN"/>
    <property type="match status" value="1"/>
</dbReference>
<dbReference type="RefSeq" id="WP_204201859.1">
    <property type="nucleotide sequence ID" value="NZ_JAFELM010000013.1"/>
</dbReference>
<dbReference type="InterPro" id="IPR003783">
    <property type="entry name" value="Regulatory_RecX"/>
</dbReference>
<evidence type="ECO:0000259" key="7">
    <source>
        <dbReference type="Pfam" id="PF21981"/>
    </source>
</evidence>
<gene>
    <name evidence="5 9" type="primary">recX</name>
    <name evidence="9" type="ORF">JR050_02065</name>
</gene>
<dbReference type="Pfam" id="PF21982">
    <property type="entry name" value="RecX_HTH1"/>
    <property type="match status" value="1"/>
</dbReference>
<dbReference type="InterPro" id="IPR053926">
    <property type="entry name" value="RecX_HTH_1st"/>
</dbReference>
<feature type="domain" description="RecX third three-helical" evidence="7">
    <location>
        <begin position="159"/>
        <end position="206"/>
    </location>
</feature>
<evidence type="ECO:0000256" key="5">
    <source>
        <dbReference type="HAMAP-Rule" id="MF_01114"/>
    </source>
</evidence>
<dbReference type="PANTHER" id="PTHR33602">
    <property type="entry name" value="REGULATORY PROTEIN RECX FAMILY PROTEIN"/>
    <property type="match status" value="1"/>
</dbReference>
<dbReference type="InterPro" id="IPR036388">
    <property type="entry name" value="WH-like_DNA-bd_sf"/>
</dbReference>
<evidence type="ECO:0000259" key="6">
    <source>
        <dbReference type="Pfam" id="PF02631"/>
    </source>
</evidence>
<evidence type="ECO:0000313" key="10">
    <source>
        <dbReference type="Proteomes" id="UP001518925"/>
    </source>
</evidence>
<feature type="domain" description="RecX second three-helical" evidence="6">
    <location>
        <begin position="112"/>
        <end position="153"/>
    </location>
</feature>
<dbReference type="Pfam" id="PF02631">
    <property type="entry name" value="RecX_HTH2"/>
    <property type="match status" value="1"/>
</dbReference>
<dbReference type="InterPro" id="IPR053924">
    <property type="entry name" value="RecX_HTH_2nd"/>
</dbReference>
<evidence type="ECO:0000256" key="3">
    <source>
        <dbReference type="ARBA" id="ARBA00018111"/>
    </source>
</evidence>
<organism evidence="9 10">
    <name type="scientific">Bacillus suaedaesalsae</name>
    <dbReference type="NCBI Taxonomy" id="2810349"/>
    <lineage>
        <taxon>Bacteria</taxon>
        <taxon>Bacillati</taxon>
        <taxon>Bacillota</taxon>
        <taxon>Bacilli</taxon>
        <taxon>Bacillales</taxon>
        <taxon>Bacillaceae</taxon>
        <taxon>Bacillus</taxon>
    </lineage>
</organism>
<keyword evidence="10" id="KW-1185">Reference proteome</keyword>
<comment type="similarity">
    <text evidence="2 5">Belongs to the RecX family.</text>
</comment>
<evidence type="ECO:0000256" key="2">
    <source>
        <dbReference type="ARBA" id="ARBA00009695"/>
    </source>
</evidence>
<protein>
    <recommendedName>
        <fullName evidence="3 5">Regulatory protein RecX</fullName>
    </recommendedName>
</protein>
<accession>A0ABS2DDD7</accession>
<evidence type="ECO:0000313" key="9">
    <source>
        <dbReference type="EMBL" id="MBM6616467.1"/>
    </source>
</evidence>
<evidence type="ECO:0000259" key="8">
    <source>
        <dbReference type="Pfam" id="PF21982"/>
    </source>
</evidence>
<sequence length="277" mass="32017">MAIITKITTQQKNKERYNIFLDDGKGERYAFSVHQDVLIANDLKKGKEIDELDIEEIAFADDITKAMQHAMVFLSYRMRSTLEVIQHLREKEYADAVISEVVHKLTDLKYLNDEEFARAYVRTNARVGLKGPSVLKQELIQKGMTQSLIEIALAEYSMEEQIEYAEVIVNKTLKKTKNVSSRIQQQKINEALSRKGFSQDTIRVVLQQMDTQKEESEELEAICLAGAKAHRRLKKLSGRELEFKVKQTLYQKGFGLDLIEGYLQSEEWNELLTDNDF</sequence>
<comment type="caution">
    <text evidence="9">The sequence shown here is derived from an EMBL/GenBank/DDBJ whole genome shotgun (WGS) entry which is preliminary data.</text>
</comment>
<dbReference type="EMBL" id="JAFELM010000013">
    <property type="protein sequence ID" value="MBM6616467.1"/>
    <property type="molecule type" value="Genomic_DNA"/>
</dbReference>
<feature type="domain" description="RecX third three-helical" evidence="7">
    <location>
        <begin position="217"/>
        <end position="260"/>
    </location>
</feature>
<dbReference type="NCBIfam" id="NF010733">
    <property type="entry name" value="PRK14135.1"/>
    <property type="match status" value="1"/>
</dbReference>
<dbReference type="Proteomes" id="UP001518925">
    <property type="component" value="Unassembled WGS sequence"/>
</dbReference>
<comment type="function">
    <text evidence="5">Modulates RecA activity.</text>
</comment>
<evidence type="ECO:0000256" key="4">
    <source>
        <dbReference type="ARBA" id="ARBA00022490"/>
    </source>
</evidence>
<dbReference type="HAMAP" id="MF_01114">
    <property type="entry name" value="RecX"/>
    <property type="match status" value="1"/>
</dbReference>
<dbReference type="InterPro" id="IPR053925">
    <property type="entry name" value="RecX_HTH_3rd"/>
</dbReference>
<comment type="subcellular location">
    <subcellularLocation>
        <location evidence="1 5">Cytoplasm</location>
    </subcellularLocation>
</comment>
<evidence type="ECO:0000256" key="1">
    <source>
        <dbReference type="ARBA" id="ARBA00004496"/>
    </source>
</evidence>
<feature type="domain" description="RecX first three-helical" evidence="8">
    <location>
        <begin position="66"/>
        <end position="105"/>
    </location>
</feature>
<dbReference type="Pfam" id="PF21981">
    <property type="entry name" value="RecX_HTH3"/>
    <property type="match status" value="2"/>
</dbReference>
<proteinExistence type="inferred from homology"/>
<dbReference type="Gene3D" id="1.10.10.10">
    <property type="entry name" value="Winged helix-like DNA-binding domain superfamily/Winged helix DNA-binding domain"/>
    <property type="match status" value="4"/>
</dbReference>
<name>A0ABS2DDD7_9BACI</name>
<reference evidence="9 10" key="1">
    <citation type="submission" date="2021-02" db="EMBL/GenBank/DDBJ databases">
        <title>Bacillus sp. RD4P76, an endophyte from a halophyte.</title>
        <authorList>
            <person name="Sun J.-Q."/>
        </authorList>
    </citation>
    <scope>NUCLEOTIDE SEQUENCE [LARGE SCALE GENOMIC DNA]</scope>
    <source>
        <strain evidence="9 10">RD4P76</strain>
    </source>
</reference>